<feature type="non-terminal residue" evidence="4">
    <location>
        <position position="125"/>
    </location>
</feature>
<dbReference type="Proteomes" id="UP000521943">
    <property type="component" value="Unassembled WGS sequence"/>
</dbReference>
<dbReference type="Gene3D" id="3.30.70.80">
    <property type="entry name" value="Peptidase S8 propeptide/proteinase inhibitor I9"/>
    <property type="match status" value="1"/>
</dbReference>
<dbReference type="InterPro" id="IPR010259">
    <property type="entry name" value="S8pro/Inhibitor_I9"/>
</dbReference>
<evidence type="ECO:0000256" key="1">
    <source>
        <dbReference type="ARBA" id="ARBA00038069"/>
    </source>
</evidence>
<dbReference type="GO" id="GO:0004866">
    <property type="term" value="F:endopeptidase inhibitor activity"/>
    <property type="evidence" value="ECO:0007669"/>
    <property type="project" value="TreeGrafter"/>
</dbReference>
<comment type="similarity">
    <text evidence="1">Belongs to the protease inhibitor I9 family.</text>
</comment>
<dbReference type="PANTHER" id="PTHR28288:SF2">
    <property type="entry name" value="PROTEASE B INHIBITOR 2"/>
    <property type="match status" value="1"/>
</dbReference>
<dbReference type="PANTHER" id="PTHR28288">
    <property type="entry name" value="PROTEASE B INHIBITOR 2"/>
    <property type="match status" value="1"/>
</dbReference>
<organism evidence="4 5">
    <name type="scientific">Ephemerocybe angulata</name>
    <dbReference type="NCBI Taxonomy" id="980116"/>
    <lineage>
        <taxon>Eukaryota</taxon>
        <taxon>Fungi</taxon>
        <taxon>Dikarya</taxon>
        <taxon>Basidiomycota</taxon>
        <taxon>Agaricomycotina</taxon>
        <taxon>Agaricomycetes</taxon>
        <taxon>Agaricomycetidae</taxon>
        <taxon>Agaricales</taxon>
        <taxon>Agaricineae</taxon>
        <taxon>Psathyrellaceae</taxon>
        <taxon>Ephemerocybe</taxon>
    </lineage>
</organism>
<dbReference type="OrthoDB" id="5518345at2759"/>
<dbReference type="Pfam" id="PF05922">
    <property type="entry name" value="Inhibitor_I9"/>
    <property type="match status" value="1"/>
</dbReference>
<gene>
    <name evidence="4" type="ORF">DFP72DRAFT_906237</name>
</gene>
<dbReference type="SUPFAM" id="SSF54897">
    <property type="entry name" value="Protease propeptides/inhibitors"/>
    <property type="match status" value="1"/>
</dbReference>
<dbReference type="InterPro" id="IPR052471">
    <property type="entry name" value="PBI_I9"/>
</dbReference>
<dbReference type="AlphaFoldDB" id="A0A8H6HS43"/>
<protein>
    <recommendedName>
        <fullName evidence="3">Inhibitor I9 domain-containing protein</fullName>
    </recommendedName>
</protein>
<keyword evidence="5" id="KW-1185">Reference proteome</keyword>
<sequence length="125" mass="13160">MSQIGRFIVVFKANVSSAQIDQYAYEVEQAGGHVLERFDHGSKILNGFSATIPDSFQAQLAGDTLVDYIEPDGIVTIQPQPASPQPGSITSSATGIDSGNGTSTSLPVQRLRVMVPRGMGSSGFS</sequence>
<accession>A0A8H6HS43</accession>
<evidence type="ECO:0000313" key="4">
    <source>
        <dbReference type="EMBL" id="KAF6752145.1"/>
    </source>
</evidence>
<dbReference type="GO" id="GO:0042144">
    <property type="term" value="P:vacuole fusion, non-autophagic"/>
    <property type="evidence" value="ECO:0007669"/>
    <property type="project" value="TreeGrafter"/>
</dbReference>
<proteinExistence type="inferred from homology"/>
<feature type="domain" description="Inhibitor I9" evidence="3">
    <location>
        <begin position="7"/>
        <end position="77"/>
    </location>
</feature>
<feature type="compositionally biased region" description="Polar residues" evidence="2">
    <location>
        <begin position="77"/>
        <end position="107"/>
    </location>
</feature>
<dbReference type="InterPro" id="IPR037045">
    <property type="entry name" value="S8pro/Inhibitor_I9_sf"/>
</dbReference>
<evidence type="ECO:0000256" key="2">
    <source>
        <dbReference type="SAM" id="MobiDB-lite"/>
    </source>
</evidence>
<comment type="caution">
    <text evidence="4">The sequence shown here is derived from an EMBL/GenBank/DDBJ whole genome shotgun (WGS) entry which is preliminary data.</text>
</comment>
<name>A0A8H6HS43_9AGAR</name>
<evidence type="ECO:0000313" key="5">
    <source>
        <dbReference type="Proteomes" id="UP000521943"/>
    </source>
</evidence>
<evidence type="ECO:0000259" key="3">
    <source>
        <dbReference type="Pfam" id="PF05922"/>
    </source>
</evidence>
<dbReference type="EMBL" id="JACGCI010000046">
    <property type="protein sequence ID" value="KAF6752145.1"/>
    <property type="molecule type" value="Genomic_DNA"/>
</dbReference>
<reference evidence="4 5" key="1">
    <citation type="submission" date="2020-07" db="EMBL/GenBank/DDBJ databases">
        <title>Comparative genomics of pyrophilous fungi reveals a link between fire events and developmental genes.</title>
        <authorList>
            <consortium name="DOE Joint Genome Institute"/>
            <person name="Steindorff A.S."/>
            <person name="Carver A."/>
            <person name="Calhoun S."/>
            <person name="Stillman K."/>
            <person name="Liu H."/>
            <person name="Lipzen A."/>
            <person name="Pangilinan J."/>
            <person name="Labutti K."/>
            <person name="Bruns T.D."/>
            <person name="Grigoriev I.V."/>
        </authorList>
    </citation>
    <scope>NUCLEOTIDE SEQUENCE [LARGE SCALE GENOMIC DNA]</scope>
    <source>
        <strain evidence="4 5">CBS 144469</strain>
    </source>
</reference>
<feature type="region of interest" description="Disordered" evidence="2">
    <location>
        <begin position="76"/>
        <end position="107"/>
    </location>
</feature>